<accession>A0ABC8VNP1</accession>
<sequence length="360" mass="40320">MDKCRQYVCLVVNNLAGAFPLRRIDASSLFYPMNQAVNQVRFALPPDELPLPPPCISFSPSRSSFGKGILEFFGLFGHGQKKTLLAAMDYHGVSLMYDVDDCIITDIDTPKVPKLCEPISVALGDALYVMDSKLIPGRRSCFDALILGPSKDLLCTRSQWNWCSLQPPPFIFEPGYKTTRIGAYTVFGPSSILISMPNIGTYSFDTVSSSWNKAGDWELPFHGRADFIPEYGVWLGFSAEGNQLCYFSDLRASMQQQRALDTVWDDPNMQLFLNNPTPLRYTRILSSQLVYLGSGKFCVAKLFERVENEVIEEGYLPRHESFVVLTGLVAKPGKLARGIEMIPHKSLLYRFGGIANCWAF</sequence>
<protein>
    <submittedName>
        <fullName evidence="1">Uncharacterized protein</fullName>
    </submittedName>
</protein>
<dbReference type="EMBL" id="OZ075120">
    <property type="protein sequence ID" value="CAL4894019.1"/>
    <property type="molecule type" value="Genomic_DNA"/>
</dbReference>
<dbReference type="Proteomes" id="UP001497457">
    <property type="component" value="Chromosome 10rd"/>
</dbReference>
<gene>
    <name evidence="1" type="ORF">URODEC1_LOCUS5130</name>
</gene>
<dbReference type="Pfam" id="PF07893">
    <property type="entry name" value="DUF1668"/>
    <property type="match status" value="1"/>
</dbReference>
<dbReference type="PANTHER" id="PTHR33085">
    <property type="entry name" value="OS12G0113100 PROTEIN-RELATED"/>
    <property type="match status" value="1"/>
</dbReference>
<dbReference type="InterPro" id="IPR012871">
    <property type="entry name" value="DUF1668_ORYSA"/>
</dbReference>
<evidence type="ECO:0000313" key="2">
    <source>
        <dbReference type="Proteomes" id="UP001497457"/>
    </source>
</evidence>
<reference evidence="1" key="1">
    <citation type="submission" date="2024-10" db="EMBL/GenBank/DDBJ databases">
        <authorList>
            <person name="Ryan C."/>
        </authorList>
    </citation>
    <scope>NUCLEOTIDE SEQUENCE [LARGE SCALE GENOMIC DNA]</scope>
</reference>
<keyword evidence="2" id="KW-1185">Reference proteome</keyword>
<name>A0ABC8VNP1_9POAL</name>
<dbReference type="AlphaFoldDB" id="A0ABC8VNP1"/>
<evidence type="ECO:0000313" key="1">
    <source>
        <dbReference type="EMBL" id="CAL4894019.1"/>
    </source>
</evidence>
<proteinExistence type="predicted"/>
<organism evidence="1 2">
    <name type="scientific">Urochloa decumbens</name>
    <dbReference type="NCBI Taxonomy" id="240449"/>
    <lineage>
        <taxon>Eukaryota</taxon>
        <taxon>Viridiplantae</taxon>
        <taxon>Streptophyta</taxon>
        <taxon>Embryophyta</taxon>
        <taxon>Tracheophyta</taxon>
        <taxon>Spermatophyta</taxon>
        <taxon>Magnoliopsida</taxon>
        <taxon>Liliopsida</taxon>
        <taxon>Poales</taxon>
        <taxon>Poaceae</taxon>
        <taxon>PACMAD clade</taxon>
        <taxon>Panicoideae</taxon>
        <taxon>Panicodae</taxon>
        <taxon>Paniceae</taxon>
        <taxon>Melinidinae</taxon>
        <taxon>Urochloa</taxon>
    </lineage>
</organism>
<dbReference type="PANTHER" id="PTHR33085:SF103">
    <property type="entry name" value="F-BOX ASSOCIATED DOMAIN-CONTAINING PROTEIN"/>
    <property type="match status" value="1"/>
</dbReference>